<gene>
    <name evidence="1" type="ORF">Daus18300_008071</name>
</gene>
<evidence type="ECO:0000313" key="2">
    <source>
        <dbReference type="Proteomes" id="UP001583177"/>
    </source>
</evidence>
<evidence type="ECO:0000313" key="1">
    <source>
        <dbReference type="EMBL" id="KAL1863922.1"/>
    </source>
</evidence>
<dbReference type="Proteomes" id="UP001583177">
    <property type="component" value="Unassembled WGS sequence"/>
</dbReference>
<keyword evidence="2" id="KW-1185">Reference proteome</keyword>
<evidence type="ECO:0008006" key="3">
    <source>
        <dbReference type="Google" id="ProtNLM"/>
    </source>
</evidence>
<dbReference type="EMBL" id="JAWRVE010000073">
    <property type="protein sequence ID" value="KAL1863922.1"/>
    <property type="molecule type" value="Genomic_DNA"/>
</dbReference>
<sequence length="129" mass="14523">MLEHNYRQHGIAGDFFNEFFYNADANFIEADDQLGPLEILAGKKEVLGDTLMSDLDSHESSEARSFLSPTHVNFALAKVAEHCLDPTFAPNKKGKVGKVIIIAPYEAQRNLYTYDLKKRASVEKMTNEN</sequence>
<comment type="caution">
    <text evidence="1">The sequence shown here is derived from an EMBL/GenBank/DDBJ whole genome shotgun (WGS) entry which is preliminary data.</text>
</comment>
<organism evidence="1 2">
    <name type="scientific">Diaporthe australafricana</name>
    <dbReference type="NCBI Taxonomy" id="127596"/>
    <lineage>
        <taxon>Eukaryota</taxon>
        <taxon>Fungi</taxon>
        <taxon>Dikarya</taxon>
        <taxon>Ascomycota</taxon>
        <taxon>Pezizomycotina</taxon>
        <taxon>Sordariomycetes</taxon>
        <taxon>Sordariomycetidae</taxon>
        <taxon>Diaporthales</taxon>
        <taxon>Diaporthaceae</taxon>
        <taxon>Diaporthe</taxon>
    </lineage>
</organism>
<proteinExistence type="predicted"/>
<name>A0ABR3WKC1_9PEZI</name>
<protein>
    <recommendedName>
        <fullName evidence="3">DNA2/NAM7 helicase-like C-terminal domain-containing protein</fullName>
    </recommendedName>
</protein>
<reference evidence="1 2" key="1">
    <citation type="journal article" date="2024" name="IMA Fungus">
        <title>IMA Genome - F19 : A genome assembly and annotation guide to empower mycologists, including annotated draft genome sequences of Ceratocystis pirilliformis, Diaporthe australafricana, Fusarium ophioides, Paecilomyces lecythidis, and Sporothrix stenoceras.</title>
        <authorList>
            <person name="Aylward J."/>
            <person name="Wilson A.M."/>
            <person name="Visagie C.M."/>
            <person name="Spraker J."/>
            <person name="Barnes I."/>
            <person name="Buitendag C."/>
            <person name="Ceriani C."/>
            <person name="Del Mar Angel L."/>
            <person name="du Plessis D."/>
            <person name="Fuchs T."/>
            <person name="Gasser K."/>
            <person name="Kramer D."/>
            <person name="Li W."/>
            <person name="Munsamy K."/>
            <person name="Piso A."/>
            <person name="Price J.L."/>
            <person name="Sonnekus B."/>
            <person name="Thomas C."/>
            <person name="van der Nest A."/>
            <person name="van Dijk A."/>
            <person name="van Heerden A."/>
            <person name="van Vuuren N."/>
            <person name="Yilmaz N."/>
            <person name="Duong T.A."/>
            <person name="van der Merwe N.A."/>
            <person name="Wingfield M.J."/>
            <person name="Wingfield B.D."/>
        </authorList>
    </citation>
    <scope>NUCLEOTIDE SEQUENCE [LARGE SCALE GENOMIC DNA]</scope>
    <source>
        <strain evidence="1 2">CMW 18300</strain>
    </source>
</reference>
<accession>A0ABR3WKC1</accession>